<sequence>MLCDSSTIIGAHVLVTILSRRRLSIWYEIITALGVTFKYSRLYWRPNTR</sequence>
<reference evidence="1" key="2">
    <citation type="journal article" date="2015" name="Data Brief">
        <title>Shoot transcriptome of the giant reed, Arundo donax.</title>
        <authorList>
            <person name="Barrero R.A."/>
            <person name="Guerrero F.D."/>
            <person name="Moolhuijzen P."/>
            <person name="Goolsby J.A."/>
            <person name="Tidwell J."/>
            <person name="Bellgard S.E."/>
            <person name="Bellgard M.I."/>
        </authorList>
    </citation>
    <scope>NUCLEOTIDE SEQUENCE</scope>
    <source>
        <tissue evidence="1">Shoot tissue taken approximately 20 cm above the soil surface</tissue>
    </source>
</reference>
<protein>
    <submittedName>
        <fullName evidence="1">Uncharacterized protein</fullName>
    </submittedName>
</protein>
<dbReference type="EMBL" id="GBRH01181527">
    <property type="protein sequence ID" value="JAE16369.1"/>
    <property type="molecule type" value="Transcribed_RNA"/>
</dbReference>
<dbReference type="AlphaFoldDB" id="A0A0A9FYS6"/>
<organism evidence="1">
    <name type="scientific">Arundo donax</name>
    <name type="common">Giant reed</name>
    <name type="synonym">Donax arundinaceus</name>
    <dbReference type="NCBI Taxonomy" id="35708"/>
    <lineage>
        <taxon>Eukaryota</taxon>
        <taxon>Viridiplantae</taxon>
        <taxon>Streptophyta</taxon>
        <taxon>Embryophyta</taxon>
        <taxon>Tracheophyta</taxon>
        <taxon>Spermatophyta</taxon>
        <taxon>Magnoliopsida</taxon>
        <taxon>Liliopsida</taxon>
        <taxon>Poales</taxon>
        <taxon>Poaceae</taxon>
        <taxon>PACMAD clade</taxon>
        <taxon>Arundinoideae</taxon>
        <taxon>Arundineae</taxon>
        <taxon>Arundo</taxon>
    </lineage>
</organism>
<accession>A0A0A9FYS6</accession>
<name>A0A0A9FYS6_ARUDO</name>
<evidence type="ECO:0000313" key="1">
    <source>
        <dbReference type="EMBL" id="JAE16369.1"/>
    </source>
</evidence>
<reference evidence="1" key="1">
    <citation type="submission" date="2014-09" db="EMBL/GenBank/DDBJ databases">
        <authorList>
            <person name="Magalhaes I.L.F."/>
            <person name="Oliveira U."/>
            <person name="Santos F.R."/>
            <person name="Vidigal T.H.D.A."/>
            <person name="Brescovit A.D."/>
            <person name="Santos A.J."/>
        </authorList>
    </citation>
    <scope>NUCLEOTIDE SEQUENCE</scope>
    <source>
        <tissue evidence="1">Shoot tissue taken approximately 20 cm above the soil surface</tissue>
    </source>
</reference>
<proteinExistence type="predicted"/>